<dbReference type="AlphaFoldDB" id="A0A8J3BXQ6"/>
<reference evidence="1" key="2">
    <citation type="submission" date="2020-09" db="EMBL/GenBank/DDBJ databases">
        <authorList>
            <person name="Sun Q."/>
            <person name="Zhou Y."/>
        </authorList>
    </citation>
    <scope>NUCLEOTIDE SEQUENCE</scope>
    <source>
        <strain evidence="1">CGMCC 4.7299</strain>
    </source>
</reference>
<reference evidence="1" key="1">
    <citation type="journal article" date="2014" name="Int. J. Syst. Evol. Microbiol.">
        <title>Complete genome sequence of Corynebacterium casei LMG S-19264T (=DSM 44701T), isolated from a smear-ripened cheese.</title>
        <authorList>
            <consortium name="US DOE Joint Genome Institute (JGI-PGF)"/>
            <person name="Walter F."/>
            <person name="Albersmeier A."/>
            <person name="Kalinowski J."/>
            <person name="Ruckert C."/>
        </authorList>
    </citation>
    <scope>NUCLEOTIDE SEQUENCE</scope>
    <source>
        <strain evidence="1">CGMCC 4.7299</strain>
    </source>
</reference>
<sequence>MDTVGEAMAVIAEEAERQGFQVRQTRSAMWHFRKGSDNWIFAPRSTLDVVDALSMLISAGLDWK</sequence>
<protein>
    <submittedName>
        <fullName evidence="1">Uncharacterized protein</fullName>
    </submittedName>
</protein>
<dbReference type="Proteomes" id="UP000656042">
    <property type="component" value="Unassembled WGS sequence"/>
</dbReference>
<comment type="caution">
    <text evidence="1">The sequence shown here is derived from an EMBL/GenBank/DDBJ whole genome shotgun (WGS) entry which is preliminary data.</text>
</comment>
<evidence type="ECO:0000313" key="1">
    <source>
        <dbReference type="EMBL" id="GGK89051.1"/>
    </source>
</evidence>
<dbReference type="EMBL" id="BMMX01000008">
    <property type="protein sequence ID" value="GGK89051.1"/>
    <property type="molecule type" value="Genomic_DNA"/>
</dbReference>
<evidence type="ECO:0000313" key="2">
    <source>
        <dbReference type="Proteomes" id="UP000656042"/>
    </source>
</evidence>
<accession>A0A8J3BXQ6</accession>
<proteinExistence type="predicted"/>
<keyword evidence="2" id="KW-1185">Reference proteome</keyword>
<gene>
    <name evidence="1" type="ORF">GCM10012284_23870</name>
</gene>
<organism evidence="1 2">
    <name type="scientific">Mangrovihabitans endophyticus</name>
    <dbReference type="NCBI Taxonomy" id="1751298"/>
    <lineage>
        <taxon>Bacteria</taxon>
        <taxon>Bacillati</taxon>
        <taxon>Actinomycetota</taxon>
        <taxon>Actinomycetes</taxon>
        <taxon>Micromonosporales</taxon>
        <taxon>Micromonosporaceae</taxon>
        <taxon>Mangrovihabitans</taxon>
    </lineage>
</organism>
<name>A0A8J3BXQ6_9ACTN</name>
<dbReference type="RefSeq" id="WP_229715775.1">
    <property type="nucleotide sequence ID" value="NZ_BMMX01000008.1"/>
</dbReference>